<keyword evidence="2" id="KW-1185">Reference proteome</keyword>
<dbReference type="AlphaFoldDB" id="A0AAW1QLQ7"/>
<protein>
    <submittedName>
        <fullName evidence="1">Uncharacterized protein</fullName>
    </submittedName>
</protein>
<dbReference type="Proteomes" id="UP001445335">
    <property type="component" value="Unassembled WGS sequence"/>
</dbReference>
<comment type="caution">
    <text evidence="1">The sequence shown here is derived from an EMBL/GenBank/DDBJ whole genome shotgun (WGS) entry which is preliminary data.</text>
</comment>
<proteinExistence type="predicted"/>
<name>A0AAW1QLQ7_9CHLO</name>
<evidence type="ECO:0000313" key="2">
    <source>
        <dbReference type="Proteomes" id="UP001445335"/>
    </source>
</evidence>
<dbReference type="EMBL" id="JALJOU010000088">
    <property type="protein sequence ID" value="KAK9822372.1"/>
    <property type="molecule type" value="Genomic_DNA"/>
</dbReference>
<gene>
    <name evidence="1" type="ORF">WJX81_003559</name>
</gene>
<organism evidence="1 2">
    <name type="scientific">Elliptochloris bilobata</name>
    <dbReference type="NCBI Taxonomy" id="381761"/>
    <lineage>
        <taxon>Eukaryota</taxon>
        <taxon>Viridiplantae</taxon>
        <taxon>Chlorophyta</taxon>
        <taxon>core chlorophytes</taxon>
        <taxon>Trebouxiophyceae</taxon>
        <taxon>Trebouxiophyceae incertae sedis</taxon>
        <taxon>Elliptochloris clade</taxon>
        <taxon>Elliptochloris</taxon>
    </lineage>
</organism>
<evidence type="ECO:0000313" key="1">
    <source>
        <dbReference type="EMBL" id="KAK9822372.1"/>
    </source>
</evidence>
<sequence length="692" mass="69952">MQVPGNPSPLLRTITRQLLDGSAKSDARGAAPRWALAHLGTLWPGEVAEALVLHVASAGAGMLDAAAAAAPVLGSVAAAHPDAVSQLVVRLVGARLAWAICFSSSQGVQLKQAPGSASCLGADATLCALLALAQRSASLAQVCTPALGSAAADAALAAAELAMAPAGVPASWAAGAGKLLSWLSNCAAGAAAQERRARGAARLRTQGAVLVWGGRAAEVDAWAGRWVAAALERTPDAHHVAGMSALLGRGSGAAGQAASGVCGGVCGSAFVGELRRAMQHRWTALCGLLRVEQPPSVAAAALDLLESALPVIGFDSEFGWAAGGTGMRLRLRGAALLAELAARSPAAFEEAVEVLISAGMTLAAYPGSGWQTPRARIAAPALQALAPATTVDASGRRVPAMLVRLDREVRSGAALLAANARLHWGGAAGAQTPGSRGVEVAQRLQAHVDAALGQPLPWAAYAAAAPRAPHTPWHLAAAELWRGSGFLAETLTGVIRVGGVPAARAAAALLVAAGADARARAAAPAPAGLGDQDSAGDAARVLRLLAPTGWLPPPLLAAVELLPVLPREDIAKMLAAVCRALGAGLSTDPAGSALPKPEPEVAGIAEDAGFEPGSVRSSELGRMRTLFDAGDDEDVNLTGPAHHEPVRTEVVAAGAGVSSCEALRPLLLPMLHRRMYEFGPCYARFVRLLDSC</sequence>
<reference evidence="1 2" key="1">
    <citation type="journal article" date="2024" name="Nat. Commun.">
        <title>Phylogenomics reveals the evolutionary origins of lichenization in chlorophyte algae.</title>
        <authorList>
            <person name="Puginier C."/>
            <person name="Libourel C."/>
            <person name="Otte J."/>
            <person name="Skaloud P."/>
            <person name="Haon M."/>
            <person name="Grisel S."/>
            <person name="Petersen M."/>
            <person name="Berrin J.G."/>
            <person name="Delaux P.M."/>
            <person name="Dal Grande F."/>
            <person name="Keller J."/>
        </authorList>
    </citation>
    <scope>NUCLEOTIDE SEQUENCE [LARGE SCALE GENOMIC DNA]</scope>
    <source>
        <strain evidence="1 2">SAG 245.80</strain>
    </source>
</reference>
<accession>A0AAW1QLQ7</accession>